<dbReference type="PRINTS" id="PR00463">
    <property type="entry name" value="EP450I"/>
</dbReference>
<sequence>MPRPVPVVFARKANPIPKHHLLDPMLNARDAKTGQPMTEESITQNLLTFLIAGQETSSGMMGFMVYYLLKNPGTLRKLQAEIDQVLGDAKEFRPERMMNGKLEALPPNAWQPFGFGIRGCIGRAFALQEIGLVMASIIQNFDLSFVDPSYKFEIKHMLTVKPQGLRIRAARRVGKLHLYASPSSTLMSNRDSAPAPTLDSGASETTLSTLPIREPYVKKLLGRAIGHTICPCHYLCCRPCFLSWAIPSHWG</sequence>
<dbReference type="SUPFAM" id="SSF48264">
    <property type="entry name" value="Cytochrome P450"/>
    <property type="match status" value="1"/>
</dbReference>
<dbReference type="InterPro" id="IPR001128">
    <property type="entry name" value="Cyt_P450"/>
</dbReference>
<dbReference type="AlphaFoldDB" id="A0AAD7GED4"/>
<evidence type="ECO:0000256" key="11">
    <source>
        <dbReference type="ARBA" id="ARBA00023033"/>
    </source>
</evidence>
<evidence type="ECO:0000256" key="3">
    <source>
        <dbReference type="ARBA" id="ARBA00004721"/>
    </source>
</evidence>
<dbReference type="EMBL" id="JARKIE010000109">
    <property type="protein sequence ID" value="KAJ7683335.1"/>
    <property type="molecule type" value="Genomic_DNA"/>
</dbReference>
<organism evidence="15 16">
    <name type="scientific">Mycena rosella</name>
    <name type="common">Pink bonnet</name>
    <name type="synonym">Agaricus rosellus</name>
    <dbReference type="NCBI Taxonomy" id="1033263"/>
    <lineage>
        <taxon>Eukaryota</taxon>
        <taxon>Fungi</taxon>
        <taxon>Dikarya</taxon>
        <taxon>Basidiomycota</taxon>
        <taxon>Agaricomycotina</taxon>
        <taxon>Agaricomycetes</taxon>
        <taxon>Agaricomycetidae</taxon>
        <taxon>Agaricales</taxon>
        <taxon>Marasmiineae</taxon>
        <taxon>Mycenaceae</taxon>
        <taxon>Mycena</taxon>
    </lineage>
</organism>
<evidence type="ECO:0000256" key="7">
    <source>
        <dbReference type="ARBA" id="ARBA00022723"/>
    </source>
</evidence>
<accession>A0AAD7GED4</accession>
<keyword evidence="11 14" id="KW-0503">Monooxygenase</keyword>
<name>A0AAD7GED4_MYCRO</name>
<keyword evidence="6" id="KW-0812">Transmembrane</keyword>
<evidence type="ECO:0000256" key="5">
    <source>
        <dbReference type="ARBA" id="ARBA00022617"/>
    </source>
</evidence>
<dbReference type="PRINTS" id="PR00385">
    <property type="entry name" value="P450"/>
</dbReference>
<dbReference type="Proteomes" id="UP001221757">
    <property type="component" value="Unassembled WGS sequence"/>
</dbReference>
<dbReference type="InterPro" id="IPR002401">
    <property type="entry name" value="Cyt_P450_E_grp-I"/>
</dbReference>
<comment type="cofactor">
    <cofactor evidence="1 13">
        <name>heme</name>
        <dbReference type="ChEBI" id="CHEBI:30413"/>
    </cofactor>
</comment>
<dbReference type="InterPro" id="IPR050121">
    <property type="entry name" value="Cytochrome_P450_monoxygenase"/>
</dbReference>
<evidence type="ECO:0000256" key="8">
    <source>
        <dbReference type="ARBA" id="ARBA00022989"/>
    </source>
</evidence>
<proteinExistence type="inferred from homology"/>
<dbReference type="InterPro" id="IPR036396">
    <property type="entry name" value="Cyt_P450_sf"/>
</dbReference>
<keyword evidence="8" id="KW-1133">Transmembrane helix</keyword>
<feature type="binding site" description="axial binding residue" evidence="13">
    <location>
        <position position="120"/>
    </location>
    <ligand>
        <name>heme</name>
        <dbReference type="ChEBI" id="CHEBI:30413"/>
    </ligand>
    <ligandPart>
        <name>Fe</name>
        <dbReference type="ChEBI" id="CHEBI:18248"/>
    </ligandPart>
</feature>
<protein>
    <submittedName>
        <fullName evidence="15">Cytochrome P450</fullName>
    </submittedName>
</protein>
<evidence type="ECO:0000256" key="10">
    <source>
        <dbReference type="ARBA" id="ARBA00023004"/>
    </source>
</evidence>
<dbReference type="PROSITE" id="PS00086">
    <property type="entry name" value="CYTOCHROME_P450"/>
    <property type="match status" value="1"/>
</dbReference>
<comment type="similarity">
    <text evidence="4 14">Belongs to the cytochrome P450 family.</text>
</comment>
<evidence type="ECO:0000256" key="4">
    <source>
        <dbReference type="ARBA" id="ARBA00010617"/>
    </source>
</evidence>
<evidence type="ECO:0000256" key="1">
    <source>
        <dbReference type="ARBA" id="ARBA00001971"/>
    </source>
</evidence>
<evidence type="ECO:0000256" key="9">
    <source>
        <dbReference type="ARBA" id="ARBA00023002"/>
    </source>
</evidence>
<dbReference type="GO" id="GO:0005506">
    <property type="term" value="F:iron ion binding"/>
    <property type="evidence" value="ECO:0007669"/>
    <property type="project" value="InterPro"/>
</dbReference>
<dbReference type="InterPro" id="IPR017972">
    <property type="entry name" value="Cyt_P450_CS"/>
</dbReference>
<comment type="caution">
    <text evidence="15">The sequence shown here is derived from an EMBL/GenBank/DDBJ whole genome shotgun (WGS) entry which is preliminary data.</text>
</comment>
<keyword evidence="10 13" id="KW-0408">Iron</keyword>
<evidence type="ECO:0000313" key="16">
    <source>
        <dbReference type="Proteomes" id="UP001221757"/>
    </source>
</evidence>
<dbReference type="PANTHER" id="PTHR24305:SF166">
    <property type="entry name" value="CYTOCHROME P450 12A4, MITOCHONDRIAL-RELATED"/>
    <property type="match status" value="1"/>
</dbReference>
<dbReference type="GO" id="GO:0016705">
    <property type="term" value="F:oxidoreductase activity, acting on paired donors, with incorporation or reduction of molecular oxygen"/>
    <property type="evidence" value="ECO:0007669"/>
    <property type="project" value="InterPro"/>
</dbReference>
<keyword evidence="7 13" id="KW-0479">Metal-binding</keyword>
<comment type="subcellular location">
    <subcellularLocation>
        <location evidence="2">Membrane</location>
    </subcellularLocation>
</comment>
<keyword evidence="12" id="KW-0472">Membrane</keyword>
<evidence type="ECO:0000313" key="15">
    <source>
        <dbReference type="EMBL" id="KAJ7683335.1"/>
    </source>
</evidence>
<evidence type="ECO:0000256" key="6">
    <source>
        <dbReference type="ARBA" id="ARBA00022692"/>
    </source>
</evidence>
<reference evidence="15" key="1">
    <citation type="submission" date="2023-03" db="EMBL/GenBank/DDBJ databases">
        <title>Massive genome expansion in bonnet fungi (Mycena s.s.) driven by repeated elements and novel gene families across ecological guilds.</title>
        <authorList>
            <consortium name="Lawrence Berkeley National Laboratory"/>
            <person name="Harder C.B."/>
            <person name="Miyauchi S."/>
            <person name="Viragh M."/>
            <person name="Kuo A."/>
            <person name="Thoen E."/>
            <person name="Andreopoulos B."/>
            <person name="Lu D."/>
            <person name="Skrede I."/>
            <person name="Drula E."/>
            <person name="Henrissat B."/>
            <person name="Morin E."/>
            <person name="Kohler A."/>
            <person name="Barry K."/>
            <person name="LaButti K."/>
            <person name="Morin E."/>
            <person name="Salamov A."/>
            <person name="Lipzen A."/>
            <person name="Mereny Z."/>
            <person name="Hegedus B."/>
            <person name="Baldrian P."/>
            <person name="Stursova M."/>
            <person name="Weitz H."/>
            <person name="Taylor A."/>
            <person name="Grigoriev I.V."/>
            <person name="Nagy L.G."/>
            <person name="Martin F."/>
            <person name="Kauserud H."/>
        </authorList>
    </citation>
    <scope>NUCLEOTIDE SEQUENCE</scope>
    <source>
        <strain evidence="15">CBHHK067</strain>
    </source>
</reference>
<evidence type="ECO:0000256" key="14">
    <source>
        <dbReference type="RuleBase" id="RU000461"/>
    </source>
</evidence>
<dbReference type="PANTHER" id="PTHR24305">
    <property type="entry name" value="CYTOCHROME P450"/>
    <property type="match status" value="1"/>
</dbReference>
<dbReference type="GO" id="GO:0020037">
    <property type="term" value="F:heme binding"/>
    <property type="evidence" value="ECO:0007669"/>
    <property type="project" value="InterPro"/>
</dbReference>
<evidence type="ECO:0000256" key="12">
    <source>
        <dbReference type="ARBA" id="ARBA00023136"/>
    </source>
</evidence>
<dbReference type="GO" id="GO:0016020">
    <property type="term" value="C:membrane"/>
    <property type="evidence" value="ECO:0007669"/>
    <property type="project" value="UniProtKB-SubCell"/>
</dbReference>
<comment type="pathway">
    <text evidence="3">Secondary metabolite biosynthesis; terpenoid biosynthesis.</text>
</comment>
<evidence type="ECO:0000256" key="13">
    <source>
        <dbReference type="PIRSR" id="PIRSR602401-1"/>
    </source>
</evidence>
<dbReference type="Pfam" id="PF00067">
    <property type="entry name" value="p450"/>
    <property type="match status" value="1"/>
</dbReference>
<evidence type="ECO:0000256" key="2">
    <source>
        <dbReference type="ARBA" id="ARBA00004370"/>
    </source>
</evidence>
<dbReference type="Gene3D" id="1.10.630.10">
    <property type="entry name" value="Cytochrome P450"/>
    <property type="match status" value="2"/>
</dbReference>
<keyword evidence="9 14" id="KW-0560">Oxidoreductase</keyword>
<gene>
    <name evidence="15" type="ORF">B0H17DRAFT_1205201</name>
</gene>
<dbReference type="GO" id="GO:0004497">
    <property type="term" value="F:monooxygenase activity"/>
    <property type="evidence" value="ECO:0007669"/>
    <property type="project" value="UniProtKB-KW"/>
</dbReference>
<keyword evidence="5 13" id="KW-0349">Heme</keyword>
<keyword evidence="16" id="KW-1185">Reference proteome</keyword>